<accession>A0AAJ1Q327</accession>
<evidence type="ECO:0000256" key="7">
    <source>
        <dbReference type="RuleBase" id="RU363032"/>
    </source>
</evidence>
<comment type="subcellular location">
    <subcellularLocation>
        <location evidence="1 7">Cell membrane</location>
        <topology evidence="1 7">Multi-pass membrane protein</topology>
    </subcellularLocation>
</comment>
<keyword evidence="2 7" id="KW-0813">Transport</keyword>
<dbReference type="Proteomes" id="UP001229251">
    <property type="component" value="Unassembled WGS sequence"/>
</dbReference>
<evidence type="ECO:0000256" key="3">
    <source>
        <dbReference type="ARBA" id="ARBA00022475"/>
    </source>
</evidence>
<evidence type="ECO:0000313" key="10">
    <source>
        <dbReference type="Proteomes" id="UP001229251"/>
    </source>
</evidence>
<keyword evidence="5 7" id="KW-1133">Transmembrane helix</keyword>
<keyword evidence="6 7" id="KW-0472">Membrane</keyword>
<dbReference type="InterPro" id="IPR000515">
    <property type="entry name" value="MetI-like"/>
</dbReference>
<feature type="transmembrane region" description="Helical" evidence="7">
    <location>
        <begin position="104"/>
        <end position="124"/>
    </location>
</feature>
<evidence type="ECO:0000256" key="1">
    <source>
        <dbReference type="ARBA" id="ARBA00004651"/>
    </source>
</evidence>
<sequence>MIQKKNFQAIYFLLPAMILLTILYAYPMFLLLVQSFQKVELFGDQSKFVAFDNYIRLLKDKGIYHNLRITLLYSFVTIAIKMLGGLMIALLINSDIYGKKLARFIMLIPWAIPQVAVSIIWKWIYDTRYGYLNYFLDAVNWVQGNIAWLADKDVTLYAVSIVDAWMGWPLITMMILAGLEAIPKSLYEAGRLDGANTWKQFWHITLPELAPVLTITFTLVSIWTFNSFNVIFVMTQGGPLRSTETLMMRVYNEAFKKFDFGMSSALSVLIILFMLAFISLYIRQLTKEE</sequence>
<organism evidence="9 10">
    <name type="scientific">Facklamia hominis</name>
    <dbReference type="NCBI Taxonomy" id="178214"/>
    <lineage>
        <taxon>Bacteria</taxon>
        <taxon>Bacillati</taxon>
        <taxon>Bacillota</taxon>
        <taxon>Bacilli</taxon>
        <taxon>Lactobacillales</taxon>
        <taxon>Aerococcaceae</taxon>
        <taxon>Facklamia</taxon>
    </lineage>
</organism>
<evidence type="ECO:0000256" key="2">
    <source>
        <dbReference type="ARBA" id="ARBA00022448"/>
    </source>
</evidence>
<name>A0AAJ1Q327_9LACT</name>
<dbReference type="GO" id="GO:0005886">
    <property type="term" value="C:plasma membrane"/>
    <property type="evidence" value="ECO:0007669"/>
    <property type="project" value="UniProtKB-SubCell"/>
</dbReference>
<dbReference type="PANTHER" id="PTHR43005">
    <property type="entry name" value="BLR7065 PROTEIN"/>
    <property type="match status" value="1"/>
</dbReference>
<dbReference type="PANTHER" id="PTHR43005:SF1">
    <property type="entry name" value="SPERMIDINE_PUTRESCINE TRANSPORT SYSTEM PERMEASE PROTEIN"/>
    <property type="match status" value="1"/>
</dbReference>
<comment type="caution">
    <text evidence="9">The sequence shown here is derived from an EMBL/GenBank/DDBJ whole genome shotgun (WGS) entry which is preliminary data.</text>
</comment>
<evidence type="ECO:0000313" key="9">
    <source>
        <dbReference type="EMBL" id="MDK7186803.1"/>
    </source>
</evidence>
<evidence type="ECO:0000256" key="6">
    <source>
        <dbReference type="ARBA" id="ARBA00023136"/>
    </source>
</evidence>
<dbReference type="EMBL" id="JASOOE010000003">
    <property type="protein sequence ID" value="MDK7186803.1"/>
    <property type="molecule type" value="Genomic_DNA"/>
</dbReference>
<feature type="transmembrane region" description="Helical" evidence="7">
    <location>
        <begin position="165"/>
        <end position="183"/>
    </location>
</feature>
<comment type="similarity">
    <text evidence="7">Belongs to the binding-protein-dependent transport system permease family.</text>
</comment>
<dbReference type="GO" id="GO:0055085">
    <property type="term" value="P:transmembrane transport"/>
    <property type="evidence" value="ECO:0007669"/>
    <property type="project" value="InterPro"/>
</dbReference>
<evidence type="ECO:0000256" key="5">
    <source>
        <dbReference type="ARBA" id="ARBA00022989"/>
    </source>
</evidence>
<feature type="transmembrane region" description="Helical" evidence="7">
    <location>
        <begin position="260"/>
        <end position="282"/>
    </location>
</feature>
<dbReference type="CDD" id="cd06261">
    <property type="entry name" value="TM_PBP2"/>
    <property type="match status" value="1"/>
</dbReference>
<gene>
    <name evidence="9" type="ORF">QP433_02290</name>
</gene>
<dbReference type="Gene3D" id="1.10.3720.10">
    <property type="entry name" value="MetI-like"/>
    <property type="match status" value="1"/>
</dbReference>
<keyword evidence="3" id="KW-1003">Cell membrane</keyword>
<feature type="transmembrane region" description="Helical" evidence="7">
    <location>
        <begin position="12"/>
        <end position="33"/>
    </location>
</feature>
<keyword evidence="4 7" id="KW-0812">Transmembrane</keyword>
<evidence type="ECO:0000256" key="4">
    <source>
        <dbReference type="ARBA" id="ARBA00022692"/>
    </source>
</evidence>
<protein>
    <submittedName>
        <fullName evidence="9">Sugar ABC transporter permease</fullName>
    </submittedName>
</protein>
<evidence type="ECO:0000259" key="8">
    <source>
        <dbReference type="PROSITE" id="PS50928"/>
    </source>
</evidence>
<dbReference type="Pfam" id="PF00528">
    <property type="entry name" value="BPD_transp_1"/>
    <property type="match status" value="1"/>
</dbReference>
<dbReference type="PROSITE" id="PS50928">
    <property type="entry name" value="ABC_TM1"/>
    <property type="match status" value="1"/>
</dbReference>
<dbReference type="AlphaFoldDB" id="A0AAJ1Q327"/>
<feature type="domain" description="ABC transmembrane type-1" evidence="8">
    <location>
        <begin position="67"/>
        <end position="281"/>
    </location>
</feature>
<feature type="transmembrane region" description="Helical" evidence="7">
    <location>
        <begin position="71"/>
        <end position="92"/>
    </location>
</feature>
<reference evidence="9" key="1">
    <citation type="submission" date="2023-05" db="EMBL/GenBank/DDBJ databases">
        <title>Cataloging the Phylogenetic Diversity of Human Bladder Bacteria.</title>
        <authorList>
            <person name="Du J."/>
        </authorList>
    </citation>
    <scope>NUCLEOTIDE SEQUENCE</scope>
    <source>
        <strain evidence="9">UMB1231</strain>
    </source>
</reference>
<feature type="transmembrane region" description="Helical" evidence="7">
    <location>
        <begin position="204"/>
        <end position="225"/>
    </location>
</feature>
<proteinExistence type="inferred from homology"/>
<dbReference type="SUPFAM" id="SSF161098">
    <property type="entry name" value="MetI-like"/>
    <property type="match status" value="1"/>
</dbReference>
<dbReference type="RefSeq" id="WP_006907335.1">
    <property type="nucleotide sequence ID" value="NZ_CAUPDI010000004.1"/>
</dbReference>
<dbReference type="InterPro" id="IPR035906">
    <property type="entry name" value="MetI-like_sf"/>
</dbReference>